<gene>
    <name evidence="1" type="ORF">E2C01_024951</name>
</gene>
<proteinExistence type="predicted"/>
<keyword evidence="2" id="KW-1185">Reference proteome</keyword>
<comment type="caution">
    <text evidence="1">The sequence shown here is derived from an EMBL/GenBank/DDBJ whole genome shotgun (WGS) entry which is preliminary data.</text>
</comment>
<sequence>MIRCQLIERITKISRQAVYSCVPKSEDMRAPCSGSKDLLLYVSEVKLEVKLELITSALWPESLREGNEGIRLDADWVFGFADLGEDPRPLIHPIFTHIHMVLLGTNGSPSAVTVEVQYPAVIDDHVQGQNLT</sequence>
<accession>A0A5B7EE72</accession>
<reference evidence="1 2" key="1">
    <citation type="submission" date="2019-05" db="EMBL/GenBank/DDBJ databases">
        <title>Another draft genome of Portunus trituberculatus and its Hox gene families provides insights of decapod evolution.</title>
        <authorList>
            <person name="Jeong J.-H."/>
            <person name="Song I."/>
            <person name="Kim S."/>
            <person name="Choi T."/>
            <person name="Kim D."/>
            <person name="Ryu S."/>
            <person name="Kim W."/>
        </authorList>
    </citation>
    <scope>NUCLEOTIDE SEQUENCE [LARGE SCALE GENOMIC DNA]</scope>
    <source>
        <tissue evidence="1">Muscle</tissue>
    </source>
</reference>
<dbReference type="AlphaFoldDB" id="A0A5B7EE72"/>
<dbReference type="Proteomes" id="UP000324222">
    <property type="component" value="Unassembled WGS sequence"/>
</dbReference>
<evidence type="ECO:0000313" key="1">
    <source>
        <dbReference type="EMBL" id="MPC31655.1"/>
    </source>
</evidence>
<evidence type="ECO:0000313" key="2">
    <source>
        <dbReference type="Proteomes" id="UP000324222"/>
    </source>
</evidence>
<dbReference type="EMBL" id="VSRR010002480">
    <property type="protein sequence ID" value="MPC31655.1"/>
    <property type="molecule type" value="Genomic_DNA"/>
</dbReference>
<name>A0A5B7EE72_PORTR</name>
<protein>
    <submittedName>
        <fullName evidence="1">Uncharacterized protein</fullName>
    </submittedName>
</protein>
<organism evidence="1 2">
    <name type="scientific">Portunus trituberculatus</name>
    <name type="common">Swimming crab</name>
    <name type="synonym">Neptunus trituberculatus</name>
    <dbReference type="NCBI Taxonomy" id="210409"/>
    <lineage>
        <taxon>Eukaryota</taxon>
        <taxon>Metazoa</taxon>
        <taxon>Ecdysozoa</taxon>
        <taxon>Arthropoda</taxon>
        <taxon>Crustacea</taxon>
        <taxon>Multicrustacea</taxon>
        <taxon>Malacostraca</taxon>
        <taxon>Eumalacostraca</taxon>
        <taxon>Eucarida</taxon>
        <taxon>Decapoda</taxon>
        <taxon>Pleocyemata</taxon>
        <taxon>Brachyura</taxon>
        <taxon>Eubrachyura</taxon>
        <taxon>Portunoidea</taxon>
        <taxon>Portunidae</taxon>
        <taxon>Portuninae</taxon>
        <taxon>Portunus</taxon>
    </lineage>
</organism>